<comment type="caution">
    <text evidence="2">The sequence shown here is derived from an EMBL/GenBank/DDBJ whole genome shotgun (WGS) entry which is preliminary data.</text>
</comment>
<dbReference type="Gene3D" id="3.40.50.620">
    <property type="entry name" value="HUPs"/>
    <property type="match status" value="1"/>
</dbReference>
<evidence type="ECO:0000313" key="3">
    <source>
        <dbReference type="Proteomes" id="UP000028027"/>
    </source>
</evidence>
<dbReference type="GO" id="GO:0008984">
    <property type="term" value="F:protein-glutamate methylesterase activity"/>
    <property type="evidence" value="ECO:0007669"/>
    <property type="project" value="UniProtKB-EC"/>
</dbReference>
<feature type="domain" description="UspA" evidence="1">
    <location>
        <begin position="15"/>
        <end position="71"/>
    </location>
</feature>
<gene>
    <name evidence="2" type="ORF">AAA799E16_00745</name>
</gene>
<dbReference type="InterPro" id="IPR006016">
    <property type="entry name" value="UspA"/>
</dbReference>
<proteinExistence type="predicted"/>
<organism evidence="2 3">
    <name type="scientific">Marine Group I thaumarchaeote SCGC AAA799-E16</name>
    <dbReference type="NCBI Taxonomy" id="1502292"/>
    <lineage>
        <taxon>Archaea</taxon>
        <taxon>Nitrososphaerota</taxon>
        <taxon>Marine Group I</taxon>
    </lineage>
</organism>
<accession>A0A081S6F4</accession>
<keyword evidence="2" id="KW-0378">Hydrolase</keyword>
<dbReference type="InterPro" id="IPR006015">
    <property type="entry name" value="Universal_stress_UspA"/>
</dbReference>
<dbReference type="Pfam" id="PF00582">
    <property type="entry name" value="Usp"/>
    <property type="match status" value="1"/>
</dbReference>
<reference evidence="2 3" key="1">
    <citation type="submission" date="2014-06" db="EMBL/GenBank/DDBJ databases">
        <authorList>
            <person name="Ngugi D.K."/>
            <person name="Blom J."/>
            <person name="Alam I."/>
            <person name="Rashid M."/>
            <person name="Ba Alawi W."/>
            <person name="Zhang G."/>
            <person name="Hikmawan T."/>
            <person name="Guan Y."/>
            <person name="Antunes A."/>
            <person name="Siam R."/>
            <person name="Eldorry H."/>
            <person name="Bajic V."/>
            <person name="Stingl U."/>
        </authorList>
    </citation>
    <scope>NUCLEOTIDE SEQUENCE [LARGE SCALE GENOMIC DNA]</scope>
    <source>
        <strain evidence="2">SCGC AAA799-E16</strain>
    </source>
</reference>
<dbReference type="InterPro" id="IPR014729">
    <property type="entry name" value="Rossmann-like_a/b/a_fold"/>
</dbReference>
<dbReference type="SUPFAM" id="SSF52402">
    <property type="entry name" value="Adenine nucleotide alpha hydrolases-like"/>
    <property type="match status" value="1"/>
</dbReference>
<dbReference type="AlphaFoldDB" id="A0A081S6F4"/>
<protein>
    <submittedName>
        <fullName evidence="2">Universal stress protein</fullName>
        <ecNumber evidence="2">3.1.1.61</ecNumber>
    </submittedName>
</protein>
<dbReference type="EMBL" id="JNVL01000008">
    <property type="protein sequence ID" value="KER06507.1"/>
    <property type="molecule type" value="Genomic_DNA"/>
</dbReference>
<dbReference type="PRINTS" id="PR01438">
    <property type="entry name" value="UNVRSLSTRESS"/>
</dbReference>
<dbReference type="EC" id="3.1.1.61" evidence="2"/>
<dbReference type="Proteomes" id="UP000028027">
    <property type="component" value="Unassembled WGS sequence"/>
</dbReference>
<sequence>MIFIRSSSNGILFYEKILYGGIGPRIVKFAHEKNFDLIVIASRGMGSVKELFLGSTSNYVLHKSRMPILAVT</sequence>
<keyword evidence="3" id="KW-1185">Reference proteome</keyword>
<evidence type="ECO:0000259" key="1">
    <source>
        <dbReference type="Pfam" id="PF00582"/>
    </source>
</evidence>
<evidence type="ECO:0000313" key="2">
    <source>
        <dbReference type="EMBL" id="KER06507.1"/>
    </source>
</evidence>
<name>A0A081S6F4_9ARCH</name>